<evidence type="ECO:0000256" key="1">
    <source>
        <dbReference type="SAM" id="Phobius"/>
    </source>
</evidence>
<dbReference type="AlphaFoldDB" id="A0A9N8WX55"/>
<keyword evidence="1" id="KW-1133">Transmembrane helix</keyword>
<name>A0A9N8WX55_GIBZA</name>
<reference evidence="2" key="1">
    <citation type="submission" date="2021-03" db="EMBL/GenBank/DDBJ databases">
        <authorList>
            <person name="Alouane T."/>
            <person name="Langin T."/>
            <person name="Bonhomme L."/>
        </authorList>
    </citation>
    <scope>NUCLEOTIDE SEQUENCE</scope>
    <source>
        <strain evidence="2">MDC_Fg202</strain>
    </source>
</reference>
<feature type="transmembrane region" description="Helical" evidence="1">
    <location>
        <begin position="655"/>
        <end position="678"/>
    </location>
</feature>
<feature type="transmembrane region" description="Helical" evidence="1">
    <location>
        <begin position="631"/>
        <end position="648"/>
    </location>
</feature>
<keyword evidence="1" id="KW-0472">Membrane</keyword>
<feature type="transmembrane region" description="Helical" evidence="1">
    <location>
        <begin position="608"/>
        <end position="625"/>
    </location>
</feature>
<dbReference type="Proteomes" id="UP000746612">
    <property type="component" value="Unassembled WGS sequence"/>
</dbReference>
<protein>
    <submittedName>
        <fullName evidence="2">Uncharacterized protein</fullName>
    </submittedName>
</protein>
<feature type="transmembrane region" description="Helical" evidence="1">
    <location>
        <begin position="71"/>
        <end position="95"/>
    </location>
</feature>
<proteinExistence type="predicted"/>
<evidence type="ECO:0000313" key="3">
    <source>
        <dbReference type="Proteomes" id="UP000746612"/>
    </source>
</evidence>
<comment type="caution">
    <text evidence="2">The sequence shown here is derived from an EMBL/GenBank/DDBJ whole genome shotgun (WGS) entry which is preliminary data.</text>
</comment>
<sequence>MSDSASRLFEPLPDLELAPLFCAKALESPEKRDESSKSSSSITTLIKGAFKDARKDIKCIPRPFSSSSRRFWARFGIVIWFASLFTLLSFLSFWMSLGLESPCEADGDFNIELDSEMGGFKYRGDLWAIKGFFEVTLGWGKLSFTAAKLIDVTWDLVIGRGCQAVMSLIAWRVYTEYLEVSIAIRPATYKTVWLMRFYQDTSLLSSMHLFVEFFRHGLASKAATWIMAMTLSFILAFPTIAGSMTGYTALNNAYITTSGNRLFPFDSVKPVAYVIHDGGRTADLTDNYIVPWVSGILTIQCHGSAVLPRFFTDSSVSTIDVQQYGFNAPDNKTAGNRNKSTTFRGEALHWPPLNISAYFLPDRFYWSSASIDEVTVGNNPYGDSKNILFLVDKDMYNSTELKSNGICQPIKDKVRSSSITIHRANKTQNSVQKYQWGFSFLQLYVVVILLALWSIGMGVLWKVSHDMLESNHREVASGNWKGLLDLAETIRMQVKDSGIDIDNLSDQRLEDEIQSVLHGGSVSSQHMPTNSFSISCWLWKSKWPVIVGILATVLMATEHALRPYSFGLYGYAAPGGNSTYCILMFVPLYTMLCLSVSLAVGNTLKQKFVVFMLSSGICVVFFFYSSGLRDYILPGTCLGLALAFAVGSSKGSRFFFFWCLFCATTLSFWCFGLSTILFESVLTSLIWR</sequence>
<organism evidence="2 3">
    <name type="scientific">Gibberella zeae</name>
    <name type="common">Wheat head blight fungus</name>
    <name type="synonym">Fusarium graminearum</name>
    <dbReference type="NCBI Taxonomy" id="5518"/>
    <lineage>
        <taxon>Eukaryota</taxon>
        <taxon>Fungi</taxon>
        <taxon>Dikarya</taxon>
        <taxon>Ascomycota</taxon>
        <taxon>Pezizomycotina</taxon>
        <taxon>Sordariomycetes</taxon>
        <taxon>Hypocreomycetidae</taxon>
        <taxon>Hypocreales</taxon>
        <taxon>Nectriaceae</taxon>
        <taxon>Fusarium</taxon>
    </lineage>
</organism>
<gene>
    <name evidence="2" type="ORF">MDCFG202_LOCUS449443</name>
</gene>
<feature type="transmembrane region" description="Helical" evidence="1">
    <location>
        <begin position="582"/>
        <end position="601"/>
    </location>
</feature>
<evidence type="ECO:0000313" key="2">
    <source>
        <dbReference type="EMBL" id="CAG1999491.1"/>
    </source>
</evidence>
<feature type="transmembrane region" description="Helical" evidence="1">
    <location>
        <begin position="436"/>
        <end position="461"/>
    </location>
</feature>
<keyword evidence="1" id="KW-0812">Transmembrane</keyword>
<dbReference type="EMBL" id="CAJPIJ010000163">
    <property type="protein sequence ID" value="CAG1999491.1"/>
    <property type="molecule type" value="Genomic_DNA"/>
</dbReference>
<accession>A0A9N8WX55</accession>